<dbReference type="InterPro" id="IPR028098">
    <property type="entry name" value="Glyco_trans_4-like_N"/>
</dbReference>
<dbReference type="Gene3D" id="3.40.50.2000">
    <property type="entry name" value="Glycogen Phosphorylase B"/>
    <property type="match status" value="2"/>
</dbReference>
<accession>A0A4R6X8I9</accession>
<evidence type="ECO:0000313" key="3">
    <source>
        <dbReference type="Proteomes" id="UP000295729"/>
    </source>
</evidence>
<dbReference type="Proteomes" id="UP000295729">
    <property type="component" value="Unassembled WGS sequence"/>
</dbReference>
<evidence type="ECO:0000259" key="1">
    <source>
        <dbReference type="Pfam" id="PF13579"/>
    </source>
</evidence>
<dbReference type="EMBL" id="SNZA01000003">
    <property type="protein sequence ID" value="TDR13083.1"/>
    <property type="molecule type" value="Genomic_DNA"/>
</dbReference>
<dbReference type="GO" id="GO:0016757">
    <property type="term" value="F:glycosyltransferase activity"/>
    <property type="evidence" value="ECO:0007669"/>
    <property type="project" value="UniProtKB-ARBA"/>
</dbReference>
<comment type="caution">
    <text evidence="2">The sequence shown here is derived from an EMBL/GenBank/DDBJ whole genome shotgun (WGS) entry which is preliminary data.</text>
</comment>
<dbReference type="AlphaFoldDB" id="A0A4R6X8I9"/>
<reference evidence="2 3" key="1">
    <citation type="submission" date="2019-03" db="EMBL/GenBank/DDBJ databases">
        <title>Genomic Encyclopedia of Type Strains, Phase IV (KMG-IV): sequencing the most valuable type-strain genomes for metagenomic binning, comparative biology and taxonomic classification.</title>
        <authorList>
            <person name="Goeker M."/>
        </authorList>
    </citation>
    <scope>NUCLEOTIDE SEQUENCE [LARGE SCALE GENOMIC DNA]</scope>
    <source>
        <strain evidence="2 3">DSM 5604</strain>
    </source>
</reference>
<gene>
    <name evidence="2" type="ORF">C8D85_1956</name>
</gene>
<protein>
    <submittedName>
        <fullName evidence="2">Glycosyltransferase involved in cell wall biosynthesis</fullName>
    </submittedName>
</protein>
<sequence length="401" mass="44501">MRILFISQLFDPEYSIKGLALMQRLVAEGHQVEVLTTFPNYPTGKVFDGYSVKFRQVDDCSGVRVIRLWSHISHSKSKLSRAWSYLSFTLMALFASLFSQKPDVVYAYHPQSTTGLIGLLMKLFRGVPFITDVQDLWPDALIATGMRKDSMLLRGIGHWCALVYKHASQIVVLSEGFRQALINRGVPAQKIHLVYNWCPEEQRIAAVLEQSANSSQGDGAASFVYAGNLGSAQALTTMIKALGSFDKNKLTFTLIGGGVEKEQLKRFVAEAGYNNIFFSDYVPATQIFDVLSTADVLVIHLKDDDLFRITIPSKTQSSMAMGKPILMAVGGEANQLLVKAKGGEGAEPEDQQSIQQAAVRLLAIRQTWPELGHNARIFYQQRLSMDVNYRKLLTVLAGATK</sequence>
<evidence type="ECO:0000313" key="2">
    <source>
        <dbReference type="EMBL" id="TDR13083.1"/>
    </source>
</evidence>
<dbReference type="PANTHER" id="PTHR12526">
    <property type="entry name" value="GLYCOSYLTRANSFERASE"/>
    <property type="match status" value="1"/>
</dbReference>
<dbReference type="PANTHER" id="PTHR12526:SF622">
    <property type="entry name" value="GLYCOSYLTRANSFERASE (GROUP I)"/>
    <property type="match status" value="1"/>
</dbReference>
<dbReference type="RefSeq" id="WP_133562136.1">
    <property type="nucleotide sequence ID" value="NZ_SNZA01000003.1"/>
</dbReference>
<proteinExistence type="predicted"/>
<organism evidence="2 3">
    <name type="scientific">Marinomonas communis</name>
    <dbReference type="NCBI Taxonomy" id="28254"/>
    <lineage>
        <taxon>Bacteria</taxon>
        <taxon>Pseudomonadati</taxon>
        <taxon>Pseudomonadota</taxon>
        <taxon>Gammaproteobacteria</taxon>
        <taxon>Oceanospirillales</taxon>
        <taxon>Oceanospirillaceae</taxon>
        <taxon>Marinomonas</taxon>
    </lineage>
</organism>
<keyword evidence="3" id="KW-1185">Reference proteome</keyword>
<feature type="domain" description="Glycosyltransferase subfamily 4-like N-terminal" evidence="1">
    <location>
        <begin position="20"/>
        <end position="197"/>
    </location>
</feature>
<dbReference type="Pfam" id="PF13579">
    <property type="entry name" value="Glyco_trans_4_4"/>
    <property type="match status" value="1"/>
</dbReference>
<keyword evidence="2" id="KW-0808">Transferase</keyword>
<dbReference type="CDD" id="cd03794">
    <property type="entry name" value="GT4_WbuB-like"/>
    <property type="match status" value="1"/>
</dbReference>
<dbReference type="SUPFAM" id="SSF53756">
    <property type="entry name" value="UDP-Glycosyltransferase/glycogen phosphorylase"/>
    <property type="match status" value="1"/>
</dbReference>
<name>A0A4R6X8I9_9GAMM</name>
<dbReference type="Pfam" id="PF13692">
    <property type="entry name" value="Glyco_trans_1_4"/>
    <property type="match status" value="1"/>
</dbReference>
<dbReference type="OrthoDB" id="8756565at2"/>